<dbReference type="PROSITE" id="PS51154">
    <property type="entry name" value="MACRO"/>
    <property type="match status" value="1"/>
</dbReference>
<proteinExistence type="predicted"/>
<dbReference type="EMBL" id="QPEX01000033">
    <property type="protein sequence ID" value="RCS46061.1"/>
    <property type="molecule type" value="Genomic_DNA"/>
</dbReference>
<comment type="caution">
    <text evidence="2">The sequence shown here is derived from an EMBL/GenBank/DDBJ whole genome shotgun (WGS) entry which is preliminary data.</text>
</comment>
<evidence type="ECO:0000259" key="1">
    <source>
        <dbReference type="PROSITE" id="PS51154"/>
    </source>
</evidence>
<dbReference type="Proteomes" id="UP000253562">
    <property type="component" value="Unassembled WGS sequence"/>
</dbReference>
<dbReference type="PANTHER" id="PTHR34413">
    <property type="entry name" value="PROPHAGE TAIL FIBER ASSEMBLY PROTEIN HOMOLOG TFAE-RELATED-RELATED"/>
    <property type="match status" value="1"/>
</dbReference>
<reference evidence="2 3" key="1">
    <citation type="submission" date="2018-07" db="EMBL/GenBank/DDBJ databases">
        <title>Comparative genomes isolates from brazilian mangrove.</title>
        <authorList>
            <person name="De Araujo J.E."/>
            <person name="Taketani R.G."/>
            <person name="Silva M.C.P."/>
            <person name="Lourenco M.V."/>
            <person name="Oliveira V.M."/>
            <person name="Andreote F.D."/>
        </authorList>
    </citation>
    <scope>NUCLEOTIDE SEQUENCE [LARGE SCALE GENOMIC DNA]</scope>
    <source>
        <strain evidence="2 3">HEX PRIS-MGV</strain>
    </source>
</reference>
<dbReference type="InterPro" id="IPR002589">
    <property type="entry name" value="Macro_dom"/>
</dbReference>
<name>A0A368KQX1_9BACT</name>
<protein>
    <submittedName>
        <fullName evidence="2">Phage tail protein</fullName>
    </submittedName>
</protein>
<dbReference type="SUPFAM" id="SSF52949">
    <property type="entry name" value="Macro domain-like"/>
    <property type="match status" value="1"/>
</dbReference>
<dbReference type="OrthoDB" id="9780211at2"/>
<dbReference type="InterPro" id="IPR051220">
    <property type="entry name" value="TFA_Chaperone"/>
</dbReference>
<sequence length="206" mass="23214">MDSIKIWLIHPNQKMCQAFQTRFAGLPEVRVLQTCFEDLEPHDCFVTAANSFGIMTAGIDAAVVRYFGEELMQKVQFRIMNNYLGEQPVGSAFLVETNHPSIPYVCHAPTMRVPGGIDGTDKVYMATWGALLAIYQHNQNNQRQIETVAFPAFGAGFGGVPYAEVARQMAAAYDHFLNPPHRLDWDWVARRQKSICYDGNRQVVRG</sequence>
<accession>A0A368KQX1</accession>
<evidence type="ECO:0000313" key="3">
    <source>
        <dbReference type="Proteomes" id="UP000253562"/>
    </source>
</evidence>
<evidence type="ECO:0000313" key="2">
    <source>
        <dbReference type="EMBL" id="RCS46061.1"/>
    </source>
</evidence>
<dbReference type="InterPro" id="IPR043472">
    <property type="entry name" value="Macro_dom-like"/>
</dbReference>
<dbReference type="PANTHER" id="PTHR34413:SF2">
    <property type="entry name" value="PROPHAGE TAIL FIBER ASSEMBLY PROTEIN HOMOLOG TFAE-RELATED"/>
    <property type="match status" value="1"/>
</dbReference>
<dbReference type="SMART" id="SM00506">
    <property type="entry name" value="A1pp"/>
    <property type="match status" value="1"/>
</dbReference>
<feature type="domain" description="Macro" evidence="1">
    <location>
        <begin position="1"/>
        <end position="206"/>
    </location>
</feature>
<organism evidence="2 3">
    <name type="scientific">Bremerella cremea</name>
    <dbReference type="NCBI Taxonomy" id="1031537"/>
    <lineage>
        <taxon>Bacteria</taxon>
        <taxon>Pseudomonadati</taxon>
        <taxon>Planctomycetota</taxon>
        <taxon>Planctomycetia</taxon>
        <taxon>Pirellulales</taxon>
        <taxon>Pirellulaceae</taxon>
        <taxon>Bremerella</taxon>
    </lineage>
</organism>
<dbReference type="AlphaFoldDB" id="A0A368KQX1"/>
<dbReference type="Pfam" id="PF01661">
    <property type="entry name" value="Macro"/>
    <property type="match status" value="1"/>
</dbReference>
<dbReference type="Gene3D" id="3.40.220.10">
    <property type="entry name" value="Leucine Aminopeptidase, subunit E, domain 1"/>
    <property type="match status" value="1"/>
</dbReference>
<gene>
    <name evidence="2" type="ORF">DTL42_16365</name>
</gene>